<feature type="domain" description="BZIP" evidence="16">
    <location>
        <begin position="286"/>
        <end position="349"/>
    </location>
</feature>
<evidence type="ECO:0000256" key="11">
    <source>
        <dbReference type="ARBA" id="ARBA00023163"/>
    </source>
</evidence>
<organism evidence="17 18">
    <name type="scientific">Pleurodeles waltl</name>
    <name type="common">Iberian ribbed newt</name>
    <dbReference type="NCBI Taxonomy" id="8319"/>
    <lineage>
        <taxon>Eukaryota</taxon>
        <taxon>Metazoa</taxon>
        <taxon>Chordata</taxon>
        <taxon>Craniata</taxon>
        <taxon>Vertebrata</taxon>
        <taxon>Euteleostomi</taxon>
        <taxon>Amphibia</taxon>
        <taxon>Batrachia</taxon>
        <taxon>Caudata</taxon>
        <taxon>Salamandroidea</taxon>
        <taxon>Salamandridae</taxon>
        <taxon>Pleurodelinae</taxon>
        <taxon>Pleurodeles</taxon>
    </lineage>
</organism>
<evidence type="ECO:0000256" key="1">
    <source>
        <dbReference type="ARBA" id="ARBA00004648"/>
    </source>
</evidence>
<feature type="region of interest" description="Disordered" evidence="15">
    <location>
        <begin position="13"/>
        <end position="65"/>
    </location>
</feature>
<dbReference type="Proteomes" id="UP001066276">
    <property type="component" value="Chromosome 1_1"/>
</dbReference>
<evidence type="ECO:0000256" key="4">
    <source>
        <dbReference type="ARBA" id="ARBA00022824"/>
    </source>
</evidence>
<dbReference type="PANTHER" id="PTHR45996:SF4">
    <property type="entry name" value="CYCLIC AMP-RESPONSIVE ELEMENT-BINDING PROTEIN 3"/>
    <property type="match status" value="1"/>
</dbReference>
<keyword evidence="8" id="KW-0238">DNA-binding</keyword>
<dbReference type="FunFam" id="1.20.5.170:FF:000042">
    <property type="entry name" value="Cyclic AMP-responsive element-binding protein 3-like protein 3"/>
    <property type="match status" value="1"/>
</dbReference>
<comment type="subcellular location">
    <subcellularLocation>
        <location evidence="1">Endoplasmic reticulum membrane</location>
        <topology evidence="1">Single-pass type II membrane protein</topology>
    </subcellularLocation>
</comment>
<dbReference type="GO" id="GO:0000981">
    <property type="term" value="F:DNA-binding transcription factor activity, RNA polymerase II-specific"/>
    <property type="evidence" value="ECO:0007669"/>
    <property type="project" value="TreeGrafter"/>
</dbReference>
<evidence type="ECO:0000256" key="14">
    <source>
        <dbReference type="SAM" id="Coils"/>
    </source>
</evidence>
<keyword evidence="18" id="KW-1185">Reference proteome</keyword>
<evidence type="ECO:0000256" key="2">
    <source>
        <dbReference type="ARBA" id="ARBA00009050"/>
    </source>
</evidence>
<dbReference type="SUPFAM" id="SSF57959">
    <property type="entry name" value="Leucine zipper domain"/>
    <property type="match status" value="1"/>
</dbReference>
<evidence type="ECO:0000313" key="17">
    <source>
        <dbReference type="EMBL" id="KAJ1212619.1"/>
    </source>
</evidence>
<feature type="compositionally biased region" description="Polar residues" evidence="15">
    <location>
        <begin position="136"/>
        <end position="148"/>
    </location>
</feature>
<evidence type="ECO:0000259" key="16">
    <source>
        <dbReference type="PROSITE" id="PS50217"/>
    </source>
</evidence>
<comment type="caution">
    <text evidence="17">The sequence shown here is derived from an EMBL/GenBank/DDBJ whole genome shotgun (WGS) entry which is preliminary data.</text>
</comment>
<feature type="compositionally biased region" description="Low complexity" evidence="15">
    <location>
        <begin position="464"/>
        <end position="475"/>
    </location>
</feature>
<keyword evidence="12" id="KW-0325">Glycoprotein</keyword>
<feature type="compositionally biased region" description="Gly residues" evidence="15">
    <location>
        <begin position="33"/>
        <end position="42"/>
    </location>
</feature>
<dbReference type="InterPro" id="IPR004827">
    <property type="entry name" value="bZIP"/>
</dbReference>
<dbReference type="InterPro" id="IPR046347">
    <property type="entry name" value="bZIP_sf"/>
</dbReference>
<dbReference type="PANTHER" id="PTHR45996">
    <property type="entry name" value="AGAP001464-PB"/>
    <property type="match status" value="1"/>
</dbReference>
<name>A0AAV7WKW9_PLEWA</name>
<feature type="coiled-coil region" evidence="14">
    <location>
        <begin position="311"/>
        <end position="359"/>
    </location>
</feature>
<evidence type="ECO:0000256" key="7">
    <source>
        <dbReference type="ARBA" id="ARBA00023015"/>
    </source>
</evidence>
<keyword evidence="4" id="KW-0256">Endoplasmic reticulum</keyword>
<dbReference type="Gene3D" id="1.20.5.170">
    <property type="match status" value="1"/>
</dbReference>
<keyword evidence="10" id="KW-0010">Activator</keyword>
<keyword evidence="11" id="KW-0804">Transcription</keyword>
<dbReference type="GO" id="GO:0000978">
    <property type="term" value="F:RNA polymerase II cis-regulatory region sequence-specific DNA binding"/>
    <property type="evidence" value="ECO:0007669"/>
    <property type="project" value="TreeGrafter"/>
</dbReference>
<evidence type="ECO:0000313" key="18">
    <source>
        <dbReference type="Proteomes" id="UP001066276"/>
    </source>
</evidence>
<dbReference type="AlphaFoldDB" id="A0AAV7WKW9"/>
<keyword evidence="9" id="KW-0472">Membrane</keyword>
<dbReference type="EMBL" id="JANPWB010000001">
    <property type="protein sequence ID" value="KAJ1212619.1"/>
    <property type="molecule type" value="Genomic_DNA"/>
</dbReference>
<keyword evidence="14" id="KW-0175">Coiled coil</keyword>
<feature type="compositionally biased region" description="Low complexity" evidence="15">
    <location>
        <begin position="43"/>
        <end position="53"/>
    </location>
</feature>
<evidence type="ECO:0000256" key="3">
    <source>
        <dbReference type="ARBA" id="ARBA00022692"/>
    </source>
</evidence>
<evidence type="ECO:0000256" key="13">
    <source>
        <dbReference type="ARBA" id="ARBA00023242"/>
    </source>
</evidence>
<dbReference type="GO" id="GO:0005634">
    <property type="term" value="C:nucleus"/>
    <property type="evidence" value="ECO:0007669"/>
    <property type="project" value="TreeGrafter"/>
</dbReference>
<evidence type="ECO:0000256" key="15">
    <source>
        <dbReference type="SAM" id="MobiDB-lite"/>
    </source>
</evidence>
<evidence type="ECO:0000256" key="6">
    <source>
        <dbReference type="ARBA" id="ARBA00022989"/>
    </source>
</evidence>
<evidence type="ECO:0000256" key="9">
    <source>
        <dbReference type="ARBA" id="ARBA00023136"/>
    </source>
</evidence>
<sequence>MLGRVVSFASGLSCWPGESKQEPGCGSEYRGAGSRGQSGARGAGARAGSRGQSGEPGGAGASGGEMLCSEDMAEFGDQDLLDFLLQDRLSSPEFLDEEGKATEDWDLPEPGMLNKNDMEDFLSSILGPFEDDFSVAQHSPPGSDSGISEDNPPFCSPQTWEVSPSSSPKICSFLDSPRNSDIVQFDHTYSLHQDVREVDESALESVRSETSEGDVFIDLEPWIPEVAEEMDSSSPITVCSDDFTPKYPHQADFPELILTEEEKRLLGKEGVTLPTHLPLTKSEERVLKRVRRKIRNKQSAQESRRKKKDYVGGLENRVAACTVQNQELQKKVQLLQKQNTSLLQQLRNLQALLKQTTTKTTTSSTCVMMLLLSFCLILFPSFYPFGTRGRQQELRGVLSRQLREIRSEVGIPQDRILSVLSEAEMYSEKEAMELNVEISSAVLSSIVNDTPEMDSIGRAEPGLSVNSNSSSDVSSGPKAEQAPANPVQETGGGMQGSQAIPAVTRKKQEWPDRTTSVVIQPRHSDEM</sequence>
<evidence type="ECO:0000256" key="10">
    <source>
        <dbReference type="ARBA" id="ARBA00023159"/>
    </source>
</evidence>
<dbReference type="SMART" id="SM00338">
    <property type="entry name" value="BRLZ"/>
    <property type="match status" value="1"/>
</dbReference>
<dbReference type="PROSITE" id="PS00036">
    <property type="entry name" value="BZIP_BASIC"/>
    <property type="match status" value="1"/>
</dbReference>
<dbReference type="InterPro" id="IPR051381">
    <property type="entry name" value="CREB_ATF_subfamily"/>
</dbReference>
<comment type="similarity">
    <text evidence="2">Belongs to the bZIP family. ATF subfamily.</text>
</comment>
<proteinExistence type="inferred from homology"/>
<dbReference type="CDD" id="cd14689">
    <property type="entry name" value="bZIP_CREB3"/>
    <property type="match status" value="1"/>
</dbReference>
<reference evidence="17" key="1">
    <citation type="journal article" date="2022" name="bioRxiv">
        <title>Sequencing and chromosome-scale assembly of the giantPleurodeles waltlgenome.</title>
        <authorList>
            <person name="Brown T."/>
            <person name="Elewa A."/>
            <person name="Iarovenko S."/>
            <person name="Subramanian E."/>
            <person name="Araus A.J."/>
            <person name="Petzold A."/>
            <person name="Susuki M."/>
            <person name="Suzuki K.-i.T."/>
            <person name="Hayashi T."/>
            <person name="Toyoda A."/>
            <person name="Oliveira C."/>
            <person name="Osipova E."/>
            <person name="Leigh N.D."/>
            <person name="Simon A."/>
            <person name="Yun M.H."/>
        </authorList>
    </citation>
    <scope>NUCLEOTIDE SEQUENCE</scope>
    <source>
        <strain evidence="17">20211129_DDA</strain>
        <tissue evidence="17">Liver</tissue>
    </source>
</reference>
<feature type="region of interest" description="Disordered" evidence="15">
    <location>
        <begin position="132"/>
        <end position="163"/>
    </location>
</feature>
<dbReference type="PROSITE" id="PS50217">
    <property type="entry name" value="BZIP"/>
    <property type="match status" value="1"/>
</dbReference>
<accession>A0AAV7WKW9</accession>
<evidence type="ECO:0000256" key="5">
    <source>
        <dbReference type="ARBA" id="ARBA00022968"/>
    </source>
</evidence>
<dbReference type="GO" id="GO:0005789">
    <property type="term" value="C:endoplasmic reticulum membrane"/>
    <property type="evidence" value="ECO:0007669"/>
    <property type="project" value="UniProtKB-SubCell"/>
</dbReference>
<keyword evidence="7" id="KW-0805">Transcription regulation</keyword>
<evidence type="ECO:0000256" key="12">
    <source>
        <dbReference type="ARBA" id="ARBA00023180"/>
    </source>
</evidence>
<feature type="compositionally biased region" description="Gly residues" evidence="15">
    <location>
        <begin position="54"/>
        <end position="63"/>
    </location>
</feature>
<evidence type="ECO:0000256" key="8">
    <source>
        <dbReference type="ARBA" id="ARBA00023125"/>
    </source>
</evidence>
<keyword evidence="5" id="KW-0735">Signal-anchor</keyword>
<keyword evidence="13" id="KW-0539">Nucleus</keyword>
<keyword evidence="6" id="KW-1133">Transmembrane helix</keyword>
<dbReference type="Pfam" id="PF00170">
    <property type="entry name" value="bZIP_1"/>
    <property type="match status" value="1"/>
</dbReference>
<gene>
    <name evidence="17" type="ORF">NDU88_000274</name>
</gene>
<feature type="region of interest" description="Disordered" evidence="15">
    <location>
        <begin position="452"/>
        <end position="527"/>
    </location>
</feature>
<protein>
    <recommendedName>
        <fullName evidence="16">BZIP domain-containing protein</fullName>
    </recommendedName>
</protein>
<keyword evidence="3" id="KW-0812">Transmembrane</keyword>